<dbReference type="OrthoDB" id="5455995at2"/>
<name>A0A0A1W9G0_9SPHN</name>
<accession>A0A0A1W9G0</accession>
<sequence length="147" mass="15686">MIFDRTELFSDRQPITASTASTNVWDTGATGTSYGHAAPLRRDMGKGNELPLAVRVVESFNNLTSLTVGYQVADDAAFTQNATTVITGGPYTLAQLQSGAAHILPDEIPVGADRRYHRLFYTVTGTAPTLGRITAGITAANQTNQIL</sequence>
<dbReference type="AlphaFoldDB" id="A0A0A1W9G0"/>
<gene>
    <name evidence="1" type="ORF">SP5_068_01190</name>
</gene>
<dbReference type="Gene3D" id="2.60.120.1110">
    <property type="match status" value="1"/>
</dbReference>
<dbReference type="EMBL" id="BBPI01000068">
    <property type="protein sequence ID" value="GAM01751.1"/>
    <property type="molecule type" value="Genomic_DNA"/>
</dbReference>
<keyword evidence="2" id="KW-1185">Reference proteome</keyword>
<organism evidence="1 2">
    <name type="scientific">Sphingomonas parapaucimobilis NBRC 15100</name>
    <dbReference type="NCBI Taxonomy" id="1219049"/>
    <lineage>
        <taxon>Bacteria</taxon>
        <taxon>Pseudomonadati</taxon>
        <taxon>Pseudomonadota</taxon>
        <taxon>Alphaproteobacteria</taxon>
        <taxon>Sphingomonadales</taxon>
        <taxon>Sphingomonadaceae</taxon>
        <taxon>Sphingomonas</taxon>
    </lineage>
</organism>
<proteinExistence type="predicted"/>
<reference evidence="1 2" key="1">
    <citation type="submission" date="2014-11" db="EMBL/GenBank/DDBJ databases">
        <title>Whole genome shotgun sequence of Sphingomonas parapaucimobilis NBRC 15100.</title>
        <authorList>
            <person name="Katano-Makiyama Y."/>
            <person name="Hosoyama A."/>
            <person name="Hashimoto M."/>
            <person name="Hosoyama Y."/>
            <person name="Noguchi M."/>
            <person name="Numata M."/>
            <person name="Tsuchikane K."/>
            <person name="Hirakata S."/>
            <person name="Uohara A."/>
            <person name="Shimodaira J."/>
            <person name="Ohji S."/>
            <person name="Ichikawa N."/>
            <person name="Kimura A."/>
            <person name="Yamazoe A."/>
            <person name="Fujita N."/>
        </authorList>
    </citation>
    <scope>NUCLEOTIDE SEQUENCE [LARGE SCALE GENOMIC DNA]</scope>
    <source>
        <strain evidence="1 2">NBRC 15100</strain>
    </source>
</reference>
<dbReference type="Proteomes" id="UP000032305">
    <property type="component" value="Unassembled WGS sequence"/>
</dbReference>
<dbReference type="RefSeq" id="WP_042488958.1">
    <property type="nucleotide sequence ID" value="NZ_BBPI01000068.1"/>
</dbReference>
<evidence type="ECO:0000313" key="2">
    <source>
        <dbReference type="Proteomes" id="UP000032305"/>
    </source>
</evidence>
<dbReference type="Pfam" id="PF21190">
    <property type="entry name" value="Bbp16"/>
    <property type="match status" value="1"/>
</dbReference>
<comment type="caution">
    <text evidence="1">The sequence shown here is derived from an EMBL/GenBank/DDBJ whole genome shotgun (WGS) entry which is preliminary data.</text>
</comment>
<protein>
    <submittedName>
        <fullName evidence="1">Uncharacterized protein</fullName>
    </submittedName>
</protein>
<evidence type="ECO:0000313" key="1">
    <source>
        <dbReference type="EMBL" id="GAM01751.1"/>
    </source>
</evidence>
<dbReference type="eggNOG" id="ENOG50336X6">
    <property type="taxonomic scope" value="Bacteria"/>
</dbReference>
<dbReference type="InterPro" id="IPR048922">
    <property type="entry name" value="Bbp16"/>
</dbReference>